<organism evidence="1 2">
    <name type="scientific">Nicotiana attenuata</name>
    <name type="common">Coyote tobacco</name>
    <dbReference type="NCBI Taxonomy" id="49451"/>
    <lineage>
        <taxon>Eukaryota</taxon>
        <taxon>Viridiplantae</taxon>
        <taxon>Streptophyta</taxon>
        <taxon>Embryophyta</taxon>
        <taxon>Tracheophyta</taxon>
        <taxon>Spermatophyta</taxon>
        <taxon>Magnoliopsida</taxon>
        <taxon>eudicotyledons</taxon>
        <taxon>Gunneridae</taxon>
        <taxon>Pentapetalae</taxon>
        <taxon>asterids</taxon>
        <taxon>lamiids</taxon>
        <taxon>Solanales</taxon>
        <taxon>Solanaceae</taxon>
        <taxon>Nicotianoideae</taxon>
        <taxon>Nicotianeae</taxon>
        <taxon>Nicotiana</taxon>
    </lineage>
</organism>
<evidence type="ECO:0000313" key="1">
    <source>
        <dbReference type="EMBL" id="OIT35238.1"/>
    </source>
</evidence>
<dbReference type="PANTHER" id="PTHR31639:SF324">
    <property type="entry name" value="LEUCINE-RICH REPEAT DOMAIN, L DOMAIN-CONTAINING PROTEIN"/>
    <property type="match status" value="1"/>
</dbReference>
<evidence type="ECO:0008006" key="3">
    <source>
        <dbReference type="Google" id="ProtNLM"/>
    </source>
</evidence>
<accession>A0A314L0R2</accession>
<dbReference type="InterPro" id="IPR036047">
    <property type="entry name" value="F-box-like_dom_sf"/>
</dbReference>
<evidence type="ECO:0000313" key="2">
    <source>
        <dbReference type="Proteomes" id="UP000187609"/>
    </source>
</evidence>
<dbReference type="Gramene" id="OIT35238">
    <property type="protein sequence ID" value="OIT35238"/>
    <property type="gene ID" value="A4A49_57255"/>
</dbReference>
<dbReference type="Proteomes" id="UP000187609">
    <property type="component" value="Unassembled WGS sequence"/>
</dbReference>
<gene>
    <name evidence="1" type="ORF">A4A49_57255</name>
</gene>
<comment type="caution">
    <text evidence="1">The sequence shown here is derived from an EMBL/GenBank/DDBJ whole genome shotgun (WGS) entry which is preliminary data.</text>
</comment>
<protein>
    <recommendedName>
        <fullName evidence="3">F-box domain-containing protein</fullName>
    </recommendedName>
</protein>
<dbReference type="AlphaFoldDB" id="A0A314L0R2"/>
<reference evidence="1" key="1">
    <citation type="submission" date="2016-11" db="EMBL/GenBank/DDBJ databases">
        <title>The genome of Nicotiana attenuata.</title>
        <authorList>
            <person name="Xu S."/>
            <person name="Brockmoeller T."/>
            <person name="Gaquerel E."/>
            <person name="Navarro A."/>
            <person name="Kuhl H."/>
            <person name="Gase K."/>
            <person name="Ling Z."/>
            <person name="Zhou W."/>
            <person name="Kreitzer C."/>
            <person name="Stanke M."/>
            <person name="Tang H."/>
            <person name="Lyons E."/>
            <person name="Pandey P."/>
            <person name="Pandey S.P."/>
            <person name="Timmermann B."/>
            <person name="Baldwin I.T."/>
        </authorList>
    </citation>
    <scope>NUCLEOTIDE SEQUENCE [LARGE SCALE GENOMIC DNA]</scope>
    <source>
        <strain evidence="1">UT</strain>
    </source>
</reference>
<name>A0A314L0R2_NICAT</name>
<dbReference type="SUPFAM" id="SSF81383">
    <property type="entry name" value="F-box domain"/>
    <property type="match status" value="1"/>
</dbReference>
<sequence length="130" mass="14993">MERATADIIPDCLIDKIVSYLSFDKAAQTSILSKAWLLAWLIHPNLIFSIHYYKDMNIVNKIMERYRDGKIPIDKFTFSILMSGSREVFLVIDKWLGIAVQNGVKDVVCTGFFRTLYPFPILTSKSLREL</sequence>
<dbReference type="PANTHER" id="PTHR31639">
    <property type="entry name" value="F-BOX PROTEIN-LIKE"/>
    <property type="match status" value="1"/>
</dbReference>
<keyword evidence="2" id="KW-1185">Reference proteome</keyword>
<proteinExistence type="predicted"/>
<dbReference type="EMBL" id="MJEQ01000586">
    <property type="protein sequence ID" value="OIT35238.1"/>
    <property type="molecule type" value="Genomic_DNA"/>
</dbReference>
<feature type="non-terminal residue" evidence="1">
    <location>
        <position position="130"/>
    </location>
</feature>